<dbReference type="PANTHER" id="PTHR37944">
    <property type="entry name" value="PORIN B"/>
    <property type="match status" value="1"/>
</dbReference>
<gene>
    <name evidence="4" type="ORF">Metal_2322</name>
</gene>
<keyword evidence="5" id="KW-1185">Reference proteome</keyword>
<accession>H8GGU5</accession>
<dbReference type="PANTHER" id="PTHR37944:SF1">
    <property type="entry name" value="PORIN B"/>
    <property type="match status" value="1"/>
</dbReference>
<sequence>MNRKQKISSWNNKILIAIMWIAYLPAGTEGTVLASPTEPGESEPKAKETSEQPESFESESALTGDWGGVRSTLLENGINIGIANTGDLLANSRGVSADVRYANLLEASLTADMDKLAGLTGGSLYIMAIGTHGRDPGEATGSIAAPSNLAANDTFKLFEAWYEQTFFNDRIGILAGLYAVDSEFDAKGTADVFLNGAFGTGLDLSETGLNGPSIFPVTSLGVRVRANITEEITLRATVLDGAPGDPDHPRGTRIGLKKGDGLLIMSELDYQPHAFDFLRFGVGSWLYTADFDDLADTRPNGDPVRREGSYGIYGFVEGVIFNEPDTVDQGLSGFLRIGSADEDVNQIGTFYGAGLVYTGLFPSRDDDVLGLGVTVGINGDKYERALKSAGGSVKDAEIALELTYRAQITPWLSLQPVLQYYINPGTDPALNDNIVGGFRYGVTF</sequence>
<proteinExistence type="inferred from homology"/>
<feature type="compositionally biased region" description="Polar residues" evidence="3">
    <location>
        <begin position="52"/>
        <end position="61"/>
    </location>
</feature>
<evidence type="ECO:0000256" key="1">
    <source>
        <dbReference type="ARBA" id="ARBA00008769"/>
    </source>
</evidence>
<evidence type="ECO:0000313" key="5">
    <source>
        <dbReference type="Proteomes" id="UP000005090"/>
    </source>
</evidence>
<dbReference type="EMBL" id="CM001475">
    <property type="protein sequence ID" value="EIC30058.1"/>
    <property type="molecule type" value="Genomic_DNA"/>
</dbReference>
<reference evidence="4 5" key="1">
    <citation type="journal article" date="2013" name="Genome Announc.">
        <title>Genome Sequence of the Obligate Gammaproteobacterial Methanotroph Methylomicrobium album Strain BG8.</title>
        <authorList>
            <person name="Kits K.D."/>
            <person name="Kalyuzhnaya M.G."/>
            <person name="Klotz M.G."/>
            <person name="Jetten M.S."/>
            <person name="Op den Camp H.J."/>
            <person name="Vuilleumier S."/>
            <person name="Bringel F."/>
            <person name="Dispirito A.A."/>
            <person name="Murrell J.C."/>
            <person name="Bruce D."/>
            <person name="Cheng J.F."/>
            <person name="Copeland A."/>
            <person name="Goodwin L."/>
            <person name="Hauser L."/>
            <person name="Lajus A."/>
            <person name="Land M.L."/>
            <person name="Lapidus A."/>
            <person name="Lucas S."/>
            <person name="Medigue C."/>
            <person name="Pitluck S."/>
            <person name="Woyke T."/>
            <person name="Zeytun A."/>
            <person name="Stein L.Y."/>
        </authorList>
    </citation>
    <scope>NUCLEOTIDE SEQUENCE [LARGE SCALE GENOMIC DNA]</scope>
    <source>
        <strain evidence="4 5">BG8</strain>
    </source>
</reference>
<evidence type="ECO:0000313" key="4">
    <source>
        <dbReference type="EMBL" id="EIC30058.1"/>
    </source>
</evidence>
<name>H8GGU5_METAL</name>
<dbReference type="GO" id="GO:0016020">
    <property type="term" value="C:membrane"/>
    <property type="evidence" value="ECO:0007669"/>
    <property type="project" value="InterPro"/>
</dbReference>
<evidence type="ECO:0000256" key="2">
    <source>
        <dbReference type="RuleBase" id="RU363072"/>
    </source>
</evidence>
<dbReference type="Gene3D" id="2.40.160.180">
    <property type="entry name" value="Carbohydrate-selective porin OprB"/>
    <property type="match status" value="1"/>
</dbReference>
<dbReference type="GO" id="GO:0008643">
    <property type="term" value="P:carbohydrate transport"/>
    <property type="evidence" value="ECO:0007669"/>
    <property type="project" value="InterPro"/>
</dbReference>
<dbReference type="InterPro" id="IPR007049">
    <property type="entry name" value="Carb-sel_porin_OprB"/>
</dbReference>
<dbReference type="GO" id="GO:0015288">
    <property type="term" value="F:porin activity"/>
    <property type="evidence" value="ECO:0007669"/>
    <property type="project" value="InterPro"/>
</dbReference>
<evidence type="ECO:0000256" key="3">
    <source>
        <dbReference type="SAM" id="MobiDB-lite"/>
    </source>
</evidence>
<dbReference type="Pfam" id="PF04966">
    <property type="entry name" value="OprB"/>
    <property type="match status" value="1"/>
</dbReference>
<dbReference type="Proteomes" id="UP000005090">
    <property type="component" value="Chromosome"/>
</dbReference>
<feature type="region of interest" description="Disordered" evidence="3">
    <location>
        <begin position="32"/>
        <end position="64"/>
    </location>
</feature>
<dbReference type="HOGENOM" id="CLU_029684_3_1_6"/>
<dbReference type="STRING" id="686340.Metal_2322"/>
<protein>
    <submittedName>
        <fullName evidence="4">Carbohydrate-selective porin</fullName>
    </submittedName>
</protein>
<dbReference type="eggNOG" id="COG3659">
    <property type="taxonomic scope" value="Bacteria"/>
</dbReference>
<dbReference type="AlphaFoldDB" id="H8GGU5"/>
<dbReference type="InterPro" id="IPR038673">
    <property type="entry name" value="OprB_sf"/>
</dbReference>
<dbReference type="InterPro" id="IPR052932">
    <property type="entry name" value="OprB_Porin"/>
</dbReference>
<organism evidence="4 5">
    <name type="scientific">Methylomicrobium album BG8</name>
    <dbReference type="NCBI Taxonomy" id="686340"/>
    <lineage>
        <taxon>Bacteria</taxon>
        <taxon>Pseudomonadati</taxon>
        <taxon>Pseudomonadota</taxon>
        <taxon>Gammaproteobacteria</taxon>
        <taxon>Methylococcales</taxon>
        <taxon>Methylococcaceae</taxon>
        <taxon>Methylomicrobium</taxon>
    </lineage>
</organism>
<dbReference type="RefSeq" id="WP_005372421.1">
    <property type="nucleotide sequence ID" value="NZ_CM001475.1"/>
</dbReference>
<comment type="similarity">
    <text evidence="1 2">Belongs to the OprB family.</text>
</comment>